<dbReference type="RefSeq" id="WP_154425131.1">
    <property type="nucleotide sequence ID" value="NZ_VUNN01000007.1"/>
</dbReference>
<gene>
    <name evidence="2" type="ORF">FYJ80_05115</name>
</gene>
<sequence>MKLGFLSAILDGWTYEEMMDVAHEMGFKCVEVACWPQGKAERRYAGVSHIDAERVLNDDEYCAHILSYAAKSNVEISSLGYYPNPLDSNIEKRNAAINHIMCLIKASAKLNVNMVTTFIGRDQNLDLEDNLKLVSEIWPPILKLAEELNVKVAIENCPMLFTRDQWPGGQNIFTSPANWRRVFDILKSDSLGINFDPSHFIWQMLDYNKAVYDFKDKLFHIHFKDIKLYPEKLKEVGTMAYPLDYMAPKLPSFGDVKWDEFACALTDIRYEGYAVIEIEDKAFEGSKEKILDSLRISKKYMENFII</sequence>
<feature type="domain" description="Xylose isomerase-like TIM barrel" evidence="1">
    <location>
        <begin position="20"/>
        <end position="298"/>
    </location>
</feature>
<protein>
    <submittedName>
        <fullName evidence="2">Sugar phosphate isomerase/epimerase</fullName>
    </submittedName>
</protein>
<dbReference type="InterPro" id="IPR013022">
    <property type="entry name" value="Xyl_isomerase-like_TIM-brl"/>
</dbReference>
<dbReference type="AlphaFoldDB" id="A0A7X2TQ65"/>
<comment type="caution">
    <text evidence="2">The sequence shown here is derived from an EMBL/GenBank/DDBJ whole genome shotgun (WGS) entry which is preliminary data.</text>
</comment>
<dbReference type="InterPro" id="IPR050312">
    <property type="entry name" value="IolE/XylAMocC-like"/>
</dbReference>
<dbReference type="Pfam" id="PF01261">
    <property type="entry name" value="AP_endonuc_2"/>
    <property type="match status" value="1"/>
</dbReference>
<name>A0A7X2TQ65_9SPIO</name>
<proteinExistence type="predicted"/>
<dbReference type="Gene3D" id="3.20.20.150">
    <property type="entry name" value="Divalent-metal-dependent TIM barrel enzymes"/>
    <property type="match status" value="1"/>
</dbReference>
<evidence type="ECO:0000313" key="3">
    <source>
        <dbReference type="Proteomes" id="UP000460549"/>
    </source>
</evidence>
<dbReference type="GO" id="GO:0016853">
    <property type="term" value="F:isomerase activity"/>
    <property type="evidence" value="ECO:0007669"/>
    <property type="project" value="UniProtKB-KW"/>
</dbReference>
<keyword evidence="3" id="KW-1185">Reference proteome</keyword>
<evidence type="ECO:0000259" key="1">
    <source>
        <dbReference type="Pfam" id="PF01261"/>
    </source>
</evidence>
<dbReference type="PANTHER" id="PTHR12110">
    <property type="entry name" value="HYDROXYPYRUVATE ISOMERASE"/>
    <property type="match status" value="1"/>
</dbReference>
<dbReference type="SUPFAM" id="SSF51658">
    <property type="entry name" value="Xylose isomerase-like"/>
    <property type="match status" value="1"/>
</dbReference>
<dbReference type="PANTHER" id="PTHR12110:SF21">
    <property type="entry name" value="XYLOSE ISOMERASE-LIKE TIM BARREL DOMAIN-CONTAINING PROTEIN"/>
    <property type="match status" value="1"/>
</dbReference>
<evidence type="ECO:0000313" key="2">
    <source>
        <dbReference type="EMBL" id="MSU06156.1"/>
    </source>
</evidence>
<dbReference type="Proteomes" id="UP000460549">
    <property type="component" value="Unassembled WGS sequence"/>
</dbReference>
<accession>A0A7X2TQ65</accession>
<organism evidence="2 3">
    <name type="scientific">Bullifex porci</name>
    <dbReference type="NCBI Taxonomy" id="2606638"/>
    <lineage>
        <taxon>Bacteria</taxon>
        <taxon>Pseudomonadati</taxon>
        <taxon>Spirochaetota</taxon>
        <taxon>Spirochaetia</taxon>
        <taxon>Spirochaetales</taxon>
        <taxon>Spirochaetaceae</taxon>
        <taxon>Bullifex</taxon>
    </lineage>
</organism>
<dbReference type="InterPro" id="IPR036237">
    <property type="entry name" value="Xyl_isomerase-like_sf"/>
</dbReference>
<keyword evidence="2" id="KW-0413">Isomerase</keyword>
<dbReference type="EMBL" id="VUNN01000007">
    <property type="protein sequence ID" value="MSU06156.1"/>
    <property type="molecule type" value="Genomic_DNA"/>
</dbReference>
<reference evidence="2 3" key="1">
    <citation type="submission" date="2019-08" db="EMBL/GenBank/DDBJ databases">
        <title>In-depth cultivation of the pig gut microbiome towards novel bacterial diversity and tailored functional studies.</title>
        <authorList>
            <person name="Wylensek D."/>
            <person name="Hitch T.C.A."/>
            <person name="Clavel T."/>
        </authorList>
    </citation>
    <scope>NUCLEOTIDE SEQUENCE [LARGE SCALE GENOMIC DNA]</scope>
    <source>
        <strain evidence="2 3">NM-380-WT-3C1</strain>
    </source>
</reference>